<name>A0A383UXV2_BLUHO</name>
<proteinExistence type="predicted"/>
<accession>A0A383UXV2</accession>
<evidence type="ECO:0000313" key="3">
    <source>
        <dbReference type="Proteomes" id="UP000275772"/>
    </source>
</evidence>
<feature type="chain" id="PRO_5016707040" description="Candidate secreted effector protein" evidence="1">
    <location>
        <begin position="25"/>
        <end position="115"/>
    </location>
</feature>
<dbReference type="Proteomes" id="UP000275772">
    <property type="component" value="Unassembled WGS sequence"/>
</dbReference>
<reference evidence="2 3" key="1">
    <citation type="submission" date="2017-11" db="EMBL/GenBank/DDBJ databases">
        <authorList>
            <person name="Kracher B."/>
        </authorList>
    </citation>
    <scope>NUCLEOTIDE SEQUENCE [LARGE SCALE GENOMIC DNA]</scope>
    <source>
        <strain evidence="2 3">RACE1</strain>
    </source>
</reference>
<dbReference type="VEuPathDB" id="FungiDB:BLGHR1_15994"/>
<keyword evidence="1" id="KW-0732">Signal</keyword>
<dbReference type="AlphaFoldDB" id="A0A383UXV2"/>
<gene>
    <name evidence="2" type="ORF">BLGHR1_15994</name>
</gene>
<evidence type="ECO:0000256" key="1">
    <source>
        <dbReference type="SAM" id="SignalP"/>
    </source>
</evidence>
<sequence length="115" mass="12932">MNLISSITTVALAGLLLLIPTAYGNLHYRCPYGDPFSVEEVLRLSNGHSERYNRNSDPTIPTGENYTSALFSKPLDKTVFEVSGYIIQVYGNPPKYRLSVFVDGRYHVCPLEEMQ</sequence>
<protein>
    <recommendedName>
        <fullName evidence="4">Candidate secreted effector protein</fullName>
    </recommendedName>
</protein>
<feature type="signal peptide" evidence="1">
    <location>
        <begin position="1"/>
        <end position="24"/>
    </location>
</feature>
<dbReference type="EMBL" id="UNSH01000074">
    <property type="protein sequence ID" value="SZF05194.1"/>
    <property type="molecule type" value="Genomic_DNA"/>
</dbReference>
<evidence type="ECO:0000313" key="2">
    <source>
        <dbReference type="EMBL" id="SZF05194.1"/>
    </source>
</evidence>
<evidence type="ECO:0008006" key="4">
    <source>
        <dbReference type="Google" id="ProtNLM"/>
    </source>
</evidence>
<organism evidence="2 3">
    <name type="scientific">Blumeria hordei</name>
    <name type="common">Barley powdery mildew</name>
    <name type="synonym">Blumeria graminis f. sp. hordei</name>
    <dbReference type="NCBI Taxonomy" id="2867405"/>
    <lineage>
        <taxon>Eukaryota</taxon>
        <taxon>Fungi</taxon>
        <taxon>Dikarya</taxon>
        <taxon>Ascomycota</taxon>
        <taxon>Pezizomycotina</taxon>
        <taxon>Leotiomycetes</taxon>
        <taxon>Erysiphales</taxon>
        <taxon>Erysiphaceae</taxon>
        <taxon>Blumeria</taxon>
    </lineage>
</organism>